<protein>
    <submittedName>
        <fullName evidence="1">Uncharacterized protein</fullName>
    </submittedName>
</protein>
<gene>
    <name evidence="1" type="ORF">SNE40_004278</name>
</gene>
<organism evidence="1 2">
    <name type="scientific">Patella caerulea</name>
    <name type="common">Rayed Mediterranean limpet</name>
    <dbReference type="NCBI Taxonomy" id="87958"/>
    <lineage>
        <taxon>Eukaryota</taxon>
        <taxon>Metazoa</taxon>
        <taxon>Spiralia</taxon>
        <taxon>Lophotrochozoa</taxon>
        <taxon>Mollusca</taxon>
        <taxon>Gastropoda</taxon>
        <taxon>Patellogastropoda</taxon>
        <taxon>Patelloidea</taxon>
        <taxon>Patellidae</taxon>
        <taxon>Patella</taxon>
    </lineage>
</organism>
<keyword evidence="2" id="KW-1185">Reference proteome</keyword>
<sequence length="163" mass="18420">MDEDVFFNTAKENAHNFLKVIEECGIKEFVKREDYIALRSCTTTELLHQACAVMTADIDGVVLEHFNLSGITHPLRYINILPSGSLSLIPMFKLIKKHLPLINYTKQSYGILKEAVGAQIFSDGGWQFMATILPKEDCQSNIDGNSYRALVFDWLSRVNQCMG</sequence>
<comment type="caution">
    <text evidence="1">The sequence shown here is derived from an EMBL/GenBank/DDBJ whole genome shotgun (WGS) entry which is preliminary data.</text>
</comment>
<reference evidence="1 2" key="1">
    <citation type="submission" date="2024-01" db="EMBL/GenBank/DDBJ databases">
        <title>The genome of the rayed Mediterranean limpet Patella caerulea (Linnaeus, 1758).</title>
        <authorList>
            <person name="Anh-Thu Weber A."/>
            <person name="Halstead-Nussloch G."/>
        </authorList>
    </citation>
    <scope>NUCLEOTIDE SEQUENCE [LARGE SCALE GENOMIC DNA]</scope>
    <source>
        <strain evidence="1">AATW-2023a</strain>
        <tissue evidence="1">Whole specimen</tissue>
    </source>
</reference>
<evidence type="ECO:0000313" key="2">
    <source>
        <dbReference type="Proteomes" id="UP001347796"/>
    </source>
</evidence>
<accession>A0AAN8KBF3</accession>
<dbReference type="EMBL" id="JAZGQO010000002">
    <property type="protein sequence ID" value="KAK6192881.1"/>
    <property type="molecule type" value="Genomic_DNA"/>
</dbReference>
<name>A0AAN8KBF3_PATCE</name>
<dbReference type="AlphaFoldDB" id="A0AAN8KBF3"/>
<proteinExistence type="predicted"/>
<dbReference type="Proteomes" id="UP001347796">
    <property type="component" value="Unassembled WGS sequence"/>
</dbReference>
<evidence type="ECO:0000313" key="1">
    <source>
        <dbReference type="EMBL" id="KAK6192881.1"/>
    </source>
</evidence>